<dbReference type="Pfam" id="PF05498">
    <property type="entry name" value="RALF"/>
    <property type="match status" value="1"/>
</dbReference>
<dbReference type="KEGG" id="dzi:111314851"/>
<evidence type="ECO:0000256" key="7">
    <source>
        <dbReference type="SAM" id="SignalP"/>
    </source>
</evidence>
<dbReference type="PANTHER" id="PTHR33136">
    <property type="entry name" value="RAPID ALKALINIZATION FACTOR-LIKE"/>
    <property type="match status" value="1"/>
</dbReference>
<dbReference type="PANTHER" id="PTHR33136:SF6">
    <property type="entry name" value="PROTEIN RALF-LIKE 34"/>
    <property type="match status" value="1"/>
</dbReference>
<gene>
    <name evidence="9" type="primary">LOC111314851</name>
</gene>
<keyword evidence="8" id="KW-1185">Reference proteome</keyword>
<dbReference type="GO" id="GO:0005179">
    <property type="term" value="F:hormone activity"/>
    <property type="evidence" value="ECO:0007669"/>
    <property type="project" value="UniProtKB-KW"/>
</dbReference>
<accession>A0A6P6B4U1</accession>
<protein>
    <submittedName>
        <fullName evidence="9">Protein RALF-like 34</fullName>
    </submittedName>
</protein>
<name>A0A6P6B4U1_DURZI</name>
<evidence type="ECO:0000256" key="2">
    <source>
        <dbReference type="ARBA" id="ARBA00009178"/>
    </source>
</evidence>
<dbReference type="Proteomes" id="UP000515121">
    <property type="component" value="Unplaced"/>
</dbReference>
<dbReference type="InterPro" id="IPR008801">
    <property type="entry name" value="RALF"/>
</dbReference>
<evidence type="ECO:0000256" key="1">
    <source>
        <dbReference type="ARBA" id="ARBA00004613"/>
    </source>
</evidence>
<keyword evidence="3" id="KW-0964">Secreted</keyword>
<proteinExistence type="inferred from homology"/>
<evidence type="ECO:0000313" key="8">
    <source>
        <dbReference type="Proteomes" id="UP000515121"/>
    </source>
</evidence>
<keyword evidence="6" id="KW-1015">Disulfide bond</keyword>
<organism evidence="8 9">
    <name type="scientific">Durio zibethinus</name>
    <name type="common">Durian</name>
    <dbReference type="NCBI Taxonomy" id="66656"/>
    <lineage>
        <taxon>Eukaryota</taxon>
        <taxon>Viridiplantae</taxon>
        <taxon>Streptophyta</taxon>
        <taxon>Embryophyta</taxon>
        <taxon>Tracheophyta</taxon>
        <taxon>Spermatophyta</taxon>
        <taxon>Magnoliopsida</taxon>
        <taxon>eudicotyledons</taxon>
        <taxon>Gunneridae</taxon>
        <taxon>Pentapetalae</taxon>
        <taxon>rosids</taxon>
        <taxon>malvids</taxon>
        <taxon>Malvales</taxon>
        <taxon>Malvaceae</taxon>
        <taxon>Helicteroideae</taxon>
        <taxon>Durio</taxon>
    </lineage>
</organism>
<comment type="subcellular location">
    <subcellularLocation>
        <location evidence="1">Secreted</location>
    </subcellularLocation>
</comment>
<evidence type="ECO:0000256" key="3">
    <source>
        <dbReference type="ARBA" id="ARBA00022525"/>
    </source>
</evidence>
<dbReference type="GO" id="GO:0019722">
    <property type="term" value="P:calcium-mediated signaling"/>
    <property type="evidence" value="ECO:0007669"/>
    <property type="project" value="TreeGrafter"/>
</dbReference>
<dbReference type="AlphaFoldDB" id="A0A6P6B4U1"/>
<feature type="chain" id="PRO_5027833107" evidence="7">
    <location>
        <begin position="21"/>
        <end position="117"/>
    </location>
</feature>
<keyword evidence="4" id="KW-0372">Hormone</keyword>
<dbReference type="OrthoDB" id="1931174at2759"/>
<dbReference type="GO" id="GO:0040008">
    <property type="term" value="P:regulation of growth"/>
    <property type="evidence" value="ECO:0007669"/>
    <property type="project" value="UniProtKB-ARBA"/>
</dbReference>
<evidence type="ECO:0000313" key="9">
    <source>
        <dbReference type="RefSeq" id="XP_022772199.1"/>
    </source>
</evidence>
<comment type="similarity">
    <text evidence="2">Belongs to the plant rapid alkalinization factor (RALF) family.</text>
</comment>
<dbReference type="GO" id="GO:0005576">
    <property type="term" value="C:extracellular region"/>
    <property type="evidence" value="ECO:0007669"/>
    <property type="project" value="UniProtKB-SubCell"/>
</dbReference>
<dbReference type="GeneID" id="111314851"/>
<feature type="signal peptide" evidence="7">
    <location>
        <begin position="1"/>
        <end position="20"/>
    </location>
</feature>
<evidence type="ECO:0000256" key="6">
    <source>
        <dbReference type="ARBA" id="ARBA00023157"/>
    </source>
</evidence>
<evidence type="ECO:0000256" key="4">
    <source>
        <dbReference type="ARBA" id="ARBA00022702"/>
    </source>
</evidence>
<dbReference type="RefSeq" id="XP_022772199.1">
    <property type="nucleotide sequence ID" value="XM_022916464.1"/>
</dbReference>
<evidence type="ECO:0000256" key="5">
    <source>
        <dbReference type="ARBA" id="ARBA00022729"/>
    </source>
</evidence>
<sequence>METTFLKVLLIISILLTVSAQVDHSSFYLMSEETEWPWRMSVHDELGANEEEEGGSARRSLYWKATHYYISYGALSANRIPCPPRSGRSYYTHNCFKATEPANPYIRGCSRITLCRR</sequence>
<dbReference type="GO" id="GO:0009506">
    <property type="term" value="C:plasmodesma"/>
    <property type="evidence" value="ECO:0007669"/>
    <property type="project" value="TreeGrafter"/>
</dbReference>
<reference evidence="9" key="1">
    <citation type="submission" date="2025-08" db="UniProtKB">
        <authorList>
            <consortium name="RefSeq"/>
        </authorList>
    </citation>
    <scope>IDENTIFICATION</scope>
    <source>
        <tissue evidence="9">Fruit stalk</tissue>
    </source>
</reference>
<keyword evidence="5 7" id="KW-0732">Signal</keyword>